<dbReference type="RefSeq" id="WP_109920425.1">
    <property type="nucleotide sequence ID" value="NZ_QGLF01000002.1"/>
</dbReference>
<organism evidence="3 4">
    <name type="scientific">Zavarzinia compransoris</name>
    <dbReference type="NCBI Taxonomy" id="1264899"/>
    <lineage>
        <taxon>Bacteria</taxon>
        <taxon>Pseudomonadati</taxon>
        <taxon>Pseudomonadota</taxon>
        <taxon>Alphaproteobacteria</taxon>
        <taxon>Rhodospirillales</taxon>
        <taxon>Zavarziniaceae</taxon>
        <taxon>Zavarzinia</taxon>
    </lineage>
</organism>
<evidence type="ECO:0000313" key="4">
    <source>
        <dbReference type="Proteomes" id="UP000246077"/>
    </source>
</evidence>
<protein>
    <submittedName>
        <fullName evidence="3">Iron donor protein CyaY</fullName>
    </submittedName>
</protein>
<dbReference type="Proteomes" id="UP000246077">
    <property type="component" value="Unassembled WGS sequence"/>
</dbReference>
<dbReference type="GO" id="GO:0034986">
    <property type="term" value="F:iron chaperone activity"/>
    <property type="evidence" value="ECO:0007669"/>
    <property type="project" value="TreeGrafter"/>
</dbReference>
<dbReference type="PANTHER" id="PTHR16821">
    <property type="entry name" value="FRATAXIN"/>
    <property type="match status" value="1"/>
</dbReference>
<dbReference type="GO" id="GO:0008198">
    <property type="term" value="F:ferrous iron binding"/>
    <property type="evidence" value="ECO:0007669"/>
    <property type="project" value="TreeGrafter"/>
</dbReference>
<dbReference type="InterPro" id="IPR036524">
    <property type="entry name" value="Frataxin/CyaY_sf"/>
</dbReference>
<name>A0A317E6C2_9PROT</name>
<comment type="similarity">
    <text evidence="1">Belongs to the frataxin family.</text>
</comment>
<dbReference type="GO" id="GO:0006879">
    <property type="term" value="P:intracellular iron ion homeostasis"/>
    <property type="evidence" value="ECO:0007669"/>
    <property type="project" value="TreeGrafter"/>
</dbReference>
<proteinExistence type="inferred from homology"/>
<dbReference type="SMART" id="SM01219">
    <property type="entry name" value="Frataxin_Cyay"/>
    <property type="match status" value="1"/>
</dbReference>
<dbReference type="GO" id="GO:0051537">
    <property type="term" value="F:2 iron, 2 sulfur cluster binding"/>
    <property type="evidence" value="ECO:0007669"/>
    <property type="project" value="TreeGrafter"/>
</dbReference>
<dbReference type="InterPro" id="IPR020895">
    <property type="entry name" value="Frataxin_CS"/>
</dbReference>
<reference evidence="4" key="1">
    <citation type="submission" date="2018-05" db="EMBL/GenBank/DDBJ databases">
        <title>Zavarzinia sp. HR-AS.</title>
        <authorList>
            <person name="Lee Y."/>
            <person name="Jeon C.O."/>
        </authorList>
    </citation>
    <scope>NUCLEOTIDE SEQUENCE [LARGE SCALE GENOMIC DNA]</scope>
    <source>
        <strain evidence="4">DSM 1231</strain>
    </source>
</reference>
<dbReference type="GO" id="GO:0016226">
    <property type="term" value="P:iron-sulfur cluster assembly"/>
    <property type="evidence" value="ECO:0007669"/>
    <property type="project" value="InterPro"/>
</dbReference>
<dbReference type="Pfam" id="PF01491">
    <property type="entry name" value="Frataxin_Cyay"/>
    <property type="match status" value="1"/>
</dbReference>
<dbReference type="PROSITE" id="PS01344">
    <property type="entry name" value="FRATAXIN_1"/>
    <property type="match status" value="1"/>
</dbReference>
<dbReference type="AlphaFoldDB" id="A0A317E6C2"/>
<sequence length="107" mass="11692">MALDDKDYRRQLEACLGHWLDVLEATGAFDELDLADGVLQAETEDGKVFILNRHLPLKQVWLSSPVSGAHHYAFDEGRGGWFSTRGGEALADRLRADLGQIGIGIAG</sequence>
<comment type="caution">
    <text evidence="3">The sequence shown here is derived from an EMBL/GenBank/DDBJ whole genome shotgun (WGS) entry which is preliminary data.</text>
</comment>
<dbReference type="PROSITE" id="PS50810">
    <property type="entry name" value="FRATAXIN_2"/>
    <property type="match status" value="1"/>
</dbReference>
<dbReference type="Gene3D" id="3.30.920.10">
    <property type="entry name" value="Frataxin/CyaY"/>
    <property type="match status" value="1"/>
</dbReference>
<dbReference type="SUPFAM" id="SSF55387">
    <property type="entry name" value="Frataxin/Nqo15-like"/>
    <property type="match status" value="1"/>
</dbReference>
<evidence type="ECO:0000256" key="2">
    <source>
        <dbReference type="ARBA" id="ARBA00023004"/>
    </source>
</evidence>
<gene>
    <name evidence="3" type="ORF">DKG75_07260</name>
</gene>
<dbReference type="InterPro" id="IPR002908">
    <property type="entry name" value="Frataxin/CyaY"/>
</dbReference>
<dbReference type="EMBL" id="QGLF01000002">
    <property type="protein sequence ID" value="PWR21780.1"/>
    <property type="molecule type" value="Genomic_DNA"/>
</dbReference>
<dbReference type="PANTHER" id="PTHR16821:SF2">
    <property type="entry name" value="FRATAXIN, MITOCHONDRIAL"/>
    <property type="match status" value="1"/>
</dbReference>
<evidence type="ECO:0000313" key="3">
    <source>
        <dbReference type="EMBL" id="PWR21780.1"/>
    </source>
</evidence>
<keyword evidence="4" id="KW-1185">Reference proteome</keyword>
<keyword evidence="2" id="KW-0408">Iron</keyword>
<dbReference type="GO" id="GO:0004322">
    <property type="term" value="F:ferroxidase activity"/>
    <property type="evidence" value="ECO:0007669"/>
    <property type="project" value="TreeGrafter"/>
</dbReference>
<accession>A0A317E6C2</accession>
<dbReference type="GO" id="GO:0005737">
    <property type="term" value="C:cytoplasm"/>
    <property type="evidence" value="ECO:0007669"/>
    <property type="project" value="UniProtKB-ARBA"/>
</dbReference>
<evidence type="ECO:0000256" key="1">
    <source>
        <dbReference type="ARBA" id="ARBA00008183"/>
    </source>
</evidence>
<dbReference type="GO" id="GO:0008199">
    <property type="term" value="F:ferric iron binding"/>
    <property type="evidence" value="ECO:0007669"/>
    <property type="project" value="InterPro"/>
</dbReference>
<dbReference type="OrthoDB" id="8480400at2"/>